<keyword evidence="3" id="KW-1185">Reference proteome</keyword>
<dbReference type="PANTHER" id="PTHR11046">
    <property type="entry name" value="OLIGORIBONUCLEASE, MITOCHONDRIAL"/>
    <property type="match status" value="1"/>
</dbReference>
<evidence type="ECO:0000313" key="3">
    <source>
        <dbReference type="Proteomes" id="UP001652625"/>
    </source>
</evidence>
<reference evidence="3" key="1">
    <citation type="submission" date="2025-05" db="UniProtKB">
        <authorList>
            <consortium name="RefSeq"/>
        </authorList>
    </citation>
    <scope>NUCLEOTIDE SEQUENCE [LARGE SCALE GENOMIC DNA]</scope>
</reference>
<gene>
    <name evidence="4" type="primary">LOC136075443</name>
</gene>
<organism evidence="3 4">
    <name type="scientific">Hydra vulgaris</name>
    <name type="common">Hydra</name>
    <name type="synonym">Hydra attenuata</name>
    <dbReference type="NCBI Taxonomy" id="6087"/>
    <lineage>
        <taxon>Eukaryota</taxon>
        <taxon>Metazoa</taxon>
        <taxon>Cnidaria</taxon>
        <taxon>Hydrozoa</taxon>
        <taxon>Hydroidolina</taxon>
        <taxon>Anthoathecata</taxon>
        <taxon>Aplanulata</taxon>
        <taxon>Hydridae</taxon>
        <taxon>Hydra</taxon>
    </lineage>
</organism>
<sequence>MCQLRICMSFTAKRRPMPQNDQKMAKTLQYIKNIVHKFKMRKTTQDLWSFIGENLNGCILYLKYQSKKTLAESTKILTKYLPKADVVKVKTAIKRTEDGFLKFKKVPDRYWFEIVNYCNMPFRYPPKEDESTKAMTSIDLNTAFMADTTDTGVVDTTLDLNTAYADANETQHAAADGISCITGFSNRKGCPSCFAKKKSLRHSRETVQFLRDKLKIYKNLKFINRNLTQKENRKSASLTMWKQKYLHAKDKQIVLKSLDHKEYINSIKKLKISNSKLRTQLNNLLEKNRSEAKERDKHIKSIELEFKMELVKVKKECCQLTEQNHYLLSLILEPQDKSVVETMVGRAYGPALRKCVYRSLVSQVPITNISDVLTHVCQILTGTELSSVPHKSNVARMAFELGVISLIQTGEALHTCDVATLAFDATTVVDKHLNEFHVSVYPQKQSLTISIIRLPGGKAFDYATHILTALKEVADTYADFTQMSRVTVKEIFLSKIKSCLSDRAPVNHCVIELLKQDINVELLELHCNVHPLDGIATASKKALIDVDKEPKIKTATEKEGSVVSFLYNLSKLRYSFKGEPATLKSFLREHGIAPGTFLRYVGNRVHIIFHMAGVAIFHLQLLKSFLQKHNKNVVSKALFGDIGKDGIIFQLQALGLIGKVITGPWMKLVYGNVLQKSNLELVPMFQICHQRITQMKQSSYDLLSTDLDIFWQKLVFVVVHKSLLKTTDITLLNKITSTLLSSIECVIHRQLHN</sequence>
<dbReference type="RefSeq" id="XP_065644740.1">
    <property type="nucleotide sequence ID" value="XM_065788668.1"/>
</dbReference>
<keyword evidence="1" id="KW-0378">Hydrolase</keyword>
<evidence type="ECO:0000256" key="2">
    <source>
        <dbReference type="SAM" id="Coils"/>
    </source>
</evidence>
<keyword evidence="2" id="KW-0175">Coiled coil</keyword>
<dbReference type="Proteomes" id="UP001652625">
    <property type="component" value="Chromosome 01"/>
</dbReference>
<name>A0ABM4B799_HYDVU</name>
<evidence type="ECO:0000256" key="1">
    <source>
        <dbReference type="ARBA" id="ARBA00022722"/>
    </source>
</evidence>
<proteinExistence type="predicted"/>
<reference evidence="4" key="2">
    <citation type="submission" date="2025-08" db="UniProtKB">
        <authorList>
            <consortium name="RefSeq"/>
        </authorList>
    </citation>
    <scope>IDENTIFICATION</scope>
</reference>
<dbReference type="InterPro" id="IPR022894">
    <property type="entry name" value="Oligoribonuclease"/>
</dbReference>
<protein>
    <submittedName>
        <fullName evidence="4">Uncharacterized protein LOC136075443</fullName>
    </submittedName>
</protein>
<keyword evidence="1" id="KW-0540">Nuclease</keyword>
<accession>A0ABM4B799</accession>
<feature type="coiled-coil region" evidence="2">
    <location>
        <begin position="267"/>
        <end position="294"/>
    </location>
</feature>
<evidence type="ECO:0000313" key="4">
    <source>
        <dbReference type="RefSeq" id="XP_065644740.1"/>
    </source>
</evidence>
<dbReference type="GeneID" id="136075443"/>
<dbReference type="PANTHER" id="PTHR11046:SF25">
    <property type="match status" value="1"/>
</dbReference>